<proteinExistence type="predicted"/>
<sequence>MPCAEYLLFISSEQRLYRVVPVLSLLYCLQNMNFHIESLLFAEDLMMDFLRRNRHSWTPATSGICYRSNYCSEFTPTIGQSVFNFSQQYPLELQVNRYNFDEVNTNFPKGYKPIDFLLFCCKVANQVLYSFKINDCNAKESGDIGVLTIVQHFKEFLRSGEFQREGGWKLLKNMCKYLSNPCTFKFLFQFIDSTTMKYSRK</sequence>
<dbReference type="Proteomes" id="UP001054945">
    <property type="component" value="Unassembled WGS sequence"/>
</dbReference>
<protein>
    <submittedName>
        <fullName evidence="1">Uncharacterized protein</fullName>
    </submittedName>
</protein>
<evidence type="ECO:0000313" key="1">
    <source>
        <dbReference type="EMBL" id="GIZ02071.1"/>
    </source>
</evidence>
<evidence type="ECO:0000313" key="2">
    <source>
        <dbReference type="Proteomes" id="UP001054945"/>
    </source>
</evidence>
<organism evidence="1 2">
    <name type="scientific">Caerostris extrusa</name>
    <name type="common">Bark spider</name>
    <name type="synonym">Caerostris bankana</name>
    <dbReference type="NCBI Taxonomy" id="172846"/>
    <lineage>
        <taxon>Eukaryota</taxon>
        <taxon>Metazoa</taxon>
        <taxon>Ecdysozoa</taxon>
        <taxon>Arthropoda</taxon>
        <taxon>Chelicerata</taxon>
        <taxon>Arachnida</taxon>
        <taxon>Araneae</taxon>
        <taxon>Araneomorphae</taxon>
        <taxon>Entelegynae</taxon>
        <taxon>Araneoidea</taxon>
        <taxon>Araneidae</taxon>
        <taxon>Caerostris</taxon>
    </lineage>
</organism>
<keyword evidence="2" id="KW-1185">Reference proteome</keyword>
<reference evidence="1 2" key="1">
    <citation type="submission" date="2021-06" db="EMBL/GenBank/DDBJ databases">
        <title>Caerostris extrusa draft genome.</title>
        <authorList>
            <person name="Kono N."/>
            <person name="Arakawa K."/>
        </authorList>
    </citation>
    <scope>NUCLEOTIDE SEQUENCE [LARGE SCALE GENOMIC DNA]</scope>
</reference>
<dbReference type="EMBL" id="BPLR01018755">
    <property type="protein sequence ID" value="GIZ02071.1"/>
    <property type="molecule type" value="Genomic_DNA"/>
</dbReference>
<gene>
    <name evidence="1" type="primary">AVEN_133660_1</name>
    <name evidence="1" type="ORF">CEXT_73111</name>
</gene>
<name>A0AAV4Y3N6_CAEEX</name>
<dbReference type="AlphaFoldDB" id="A0AAV4Y3N6"/>
<comment type="caution">
    <text evidence="1">The sequence shown here is derived from an EMBL/GenBank/DDBJ whole genome shotgun (WGS) entry which is preliminary data.</text>
</comment>
<accession>A0AAV4Y3N6</accession>